<dbReference type="Pfam" id="PF02518">
    <property type="entry name" value="HATPase_c"/>
    <property type="match status" value="1"/>
</dbReference>
<evidence type="ECO:0000256" key="8">
    <source>
        <dbReference type="ARBA" id="ARBA00022777"/>
    </source>
</evidence>
<accession>A0A1U7J6J1</accession>
<dbReference type="InterPro" id="IPR005467">
    <property type="entry name" value="His_kinase_dom"/>
</dbReference>
<dbReference type="AlphaFoldDB" id="A0A1U7J6J1"/>
<keyword evidence="12" id="KW-0131">Cell cycle</keyword>
<evidence type="ECO:0000256" key="5">
    <source>
        <dbReference type="ARBA" id="ARBA00022553"/>
    </source>
</evidence>
<dbReference type="FunFam" id="1.10.287.130:FF:000038">
    <property type="entry name" value="Sensory transduction histidine kinase"/>
    <property type="match status" value="1"/>
</dbReference>
<dbReference type="GO" id="GO:0000155">
    <property type="term" value="F:phosphorelay sensor kinase activity"/>
    <property type="evidence" value="ECO:0007669"/>
    <property type="project" value="InterPro"/>
</dbReference>
<evidence type="ECO:0000256" key="6">
    <source>
        <dbReference type="ARBA" id="ARBA00022679"/>
    </source>
</evidence>
<evidence type="ECO:0000313" key="16">
    <source>
        <dbReference type="Proteomes" id="UP000185557"/>
    </source>
</evidence>
<dbReference type="GO" id="GO:0005524">
    <property type="term" value="F:ATP binding"/>
    <property type="evidence" value="ECO:0007669"/>
    <property type="project" value="UniProtKB-KW"/>
</dbReference>
<evidence type="ECO:0000256" key="7">
    <source>
        <dbReference type="ARBA" id="ARBA00022741"/>
    </source>
</evidence>
<reference evidence="15 16" key="1">
    <citation type="submission" date="2016-11" db="EMBL/GenBank/DDBJ databases">
        <title>Draft Genome Sequences of Nine Cyanobacterial Strains from Diverse Habitats.</title>
        <authorList>
            <person name="Zhu T."/>
            <person name="Hou S."/>
            <person name="Lu X."/>
            <person name="Hess W.R."/>
        </authorList>
    </citation>
    <scope>NUCLEOTIDE SEQUENCE [LARGE SCALE GENOMIC DNA]</scope>
    <source>
        <strain evidence="15 16">NIES-30</strain>
    </source>
</reference>
<keyword evidence="9" id="KW-0067">ATP-binding</keyword>
<keyword evidence="16" id="KW-1185">Reference proteome</keyword>
<dbReference type="FunFam" id="3.30.565.10:FF:000010">
    <property type="entry name" value="Sensor histidine kinase RcsC"/>
    <property type="match status" value="1"/>
</dbReference>
<organism evidence="15 16">
    <name type="scientific">Phormidium tenue NIES-30</name>
    <dbReference type="NCBI Taxonomy" id="549789"/>
    <lineage>
        <taxon>Bacteria</taxon>
        <taxon>Bacillati</taxon>
        <taxon>Cyanobacteriota</taxon>
        <taxon>Cyanophyceae</taxon>
        <taxon>Oscillatoriophycideae</taxon>
        <taxon>Oscillatoriales</taxon>
        <taxon>Oscillatoriaceae</taxon>
        <taxon>Phormidium</taxon>
    </lineage>
</organism>
<evidence type="ECO:0000256" key="9">
    <source>
        <dbReference type="ARBA" id="ARBA00022840"/>
    </source>
</evidence>
<dbReference type="CDD" id="cd00082">
    <property type="entry name" value="HisKA"/>
    <property type="match status" value="1"/>
</dbReference>
<dbReference type="InterPro" id="IPR004358">
    <property type="entry name" value="Sig_transdc_His_kin-like_C"/>
</dbReference>
<gene>
    <name evidence="15" type="ORF">NIES30_10460</name>
</gene>
<keyword evidence="7" id="KW-0547">Nucleotide-binding</keyword>
<dbReference type="EMBL" id="MRCG01000006">
    <property type="protein sequence ID" value="OKH48434.1"/>
    <property type="molecule type" value="Genomic_DNA"/>
</dbReference>
<keyword evidence="10" id="KW-0902">Two-component regulatory system</keyword>
<dbReference type="Pfam" id="PF00512">
    <property type="entry name" value="HisKA"/>
    <property type="match status" value="1"/>
</dbReference>
<dbReference type="InterPro" id="IPR050736">
    <property type="entry name" value="Sensor_HK_Regulatory"/>
</dbReference>
<sequence length="423" mass="46738">MTANDLEDLRHFCRDDAAFEQLKQVLKQREASREQGWLDVTRQTHRTQALEAQRRAAEAASQAKSRFLAMISHELRTPLNSILGLSALLSRQVVGALNPKQAEYLDYIHGSGEHLLAIISDILDLSKVESGQENLRLSQVSLPEICQACLAMMQPRAAEKGLRLSHQVIISGPATCIADERRLRQMLLNLLSNAIKFTTQGQITLTVSRREALVEFKVEDTGIGIPADQLEQIFQPFTQIDRGLDRQYEGAGLGLALTRQLAQLHGGHLRVTSVVGQGSCFVLALPMHGPEGNSEADLPTVRPVPMGAGGHRLVVVDSDLDHHRALVAYVRACGWQVNGCRSWSEVQMQLKEHLPQLLIVGDREACNPALENHLQQLKPPLVSQPIKVVILRPADMSAECSSMADAYIDLPLTIPKLERMLSL</sequence>
<dbReference type="EC" id="2.7.13.3" evidence="4"/>
<dbReference type="InterPro" id="IPR003661">
    <property type="entry name" value="HisK_dim/P_dom"/>
</dbReference>
<dbReference type="RefSeq" id="WP_073608361.1">
    <property type="nucleotide sequence ID" value="NZ_MRCG01000006.1"/>
</dbReference>
<dbReference type="Gene3D" id="1.10.287.130">
    <property type="match status" value="1"/>
</dbReference>
<evidence type="ECO:0000256" key="4">
    <source>
        <dbReference type="ARBA" id="ARBA00012438"/>
    </source>
</evidence>
<proteinExistence type="inferred from homology"/>
<feature type="domain" description="Histidine kinase" evidence="14">
    <location>
        <begin position="70"/>
        <end position="289"/>
    </location>
</feature>
<evidence type="ECO:0000313" key="15">
    <source>
        <dbReference type="EMBL" id="OKH48434.1"/>
    </source>
</evidence>
<dbReference type="PANTHER" id="PTHR43711">
    <property type="entry name" value="TWO-COMPONENT HISTIDINE KINASE"/>
    <property type="match status" value="1"/>
</dbReference>
<dbReference type="GO" id="GO:0016020">
    <property type="term" value="C:membrane"/>
    <property type="evidence" value="ECO:0007669"/>
    <property type="project" value="UniProtKB-SubCell"/>
</dbReference>
<comment type="catalytic activity">
    <reaction evidence="1">
        <text>ATP + protein L-histidine = ADP + protein N-phospho-L-histidine.</text>
        <dbReference type="EC" id="2.7.13.3"/>
    </reaction>
</comment>
<dbReference type="InterPro" id="IPR003594">
    <property type="entry name" value="HATPase_dom"/>
</dbReference>
<keyword evidence="6" id="KW-0808">Transferase</keyword>
<dbReference type="SUPFAM" id="SSF55874">
    <property type="entry name" value="ATPase domain of HSP90 chaperone/DNA topoisomerase II/histidine kinase"/>
    <property type="match status" value="1"/>
</dbReference>
<evidence type="ECO:0000256" key="10">
    <source>
        <dbReference type="ARBA" id="ARBA00023012"/>
    </source>
</evidence>
<dbReference type="STRING" id="549789.NIES30_10460"/>
<dbReference type="CDD" id="cd16922">
    <property type="entry name" value="HATPase_EvgS-ArcB-TorS-like"/>
    <property type="match status" value="1"/>
</dbReference>
<comment type="similarity">
    <text evidence="3">In the N-terminal section; belongs to the phytochrome family.</text>
</comment>
<evidence type="ECO:0000259" key="14">
    <source>
        <dbReference type="PROSITE" id="PS50109"/>
    </source>
</evidence>
<comment type="subcellular location">
    <subcellularLocation>
        <location evidence="2">Membrane</location>
    </subcellularLocation>
</comment>
<dbReference type="PROSITE" id="PS50109">
    <property type="entry name" value="HIS_KIN"/>
    <property type="match status" value="1"/>
</dbReference>
<comment type="caution">
    <text evidence="15">The sequence shown here is derived from an EMBL/GenBank/DDBJ whole genome shotgun (WGS) entry which is preliminary data.</text>
</comment>
<dbReference type="InterPro" id="IPR036097">
    <property type="entry name" value="HisK_dim/P_sf"/>
</dbReference>
<dbReference type="SMART" id="SM00388">
    <property type="entry name" value="HisKA"/>
    <property type="match status" value="1"/>
</dbReference>
<keyword evidence="8" id="KW-0418">Kinase</keyword>
<dbReference type="Proteomes" id="UP000185557">
    <property type="component" value="Unassembled WGS sequence"/>
</dbReference>
<dbReference type="PANTHER" id="PTHR43711:SF31">
    <property type="entry name" value="HISTIDINE KINASE"/>
    <property type="match status" value="1"/>
</dbReference>
<dbReference type="Gene3D" id="3.30.565.10">
    <property type="entry name" value="Histidine kinase-like ATPase, C-terminal domain"/>
    <property type="match status" value="1"/>
</dbReference>
<dbReference type="OrthoDB" id="459598at2"/>
<evidence type="ECO:0000256" key="2">
    <source>
        <dbReference type="ARBA" id="ARBA00004370"/>
    </source>
</evidence>
<evidence type="ECO:0000256" key="1">
    <source>
        <dbReference type="ARBA" id="ARBA00000085"/>
    </source>
</evidence>
<protein>
    <recommendedName>
        <fullName evidence="13">Circadian input-output histidine kinase CikA</fullName>
        <ecNumber evidence="4">2.7.13.3</ecNumber>
    </recommendedName>
</protein>
<name>A0A1U7J6J1_9CYAN</name>
<evidence type="ECO:0000256" key="13">
    <source>
        <dbReference type="ARBA" id="ARBA00074306"/>
    </source>
</evidence>
<evidence type="ECO:0000256" key="11">
    <source>
        <dbReference type="ARBA" id="ARBA00023136"/>
    </source>
</evidence>
<dbReference type="SUPFAM" id="SSF47384">
    <property type="entry name" value="Homodimeric domain of signal transducing histidine kinase"/>
    <property type="match status" value="1"/>
</dbReference>
<keyword evidence="11" id="KW-0472">Membrane</keyword>
<dbReference type="PRINTS" id="PR00344">
    <property type="entry name" value="BCTRLSENSOR"/>
</dbReference>
<dbReference type="InterPro" id="IPR036890">
    <property type="entry name" value="HATPase_C_sf"/>
</dbReference>
<evidence type="ECO:0000256" key="3">
    <source>
        <dbReference type="ARBA" id="ARBA00006402"/>
    </source>
</evidence>
<evidence type="ECO:0000256" key="12">
    <source>
        <dbReference type="ARBA" id="ARBA00023306"/>
    </source>
</evidence>
<dbReference type="SMART" id="SM00387">
    <property type="entry name" value="HATPase_c"/>
    <property type="match status" value="1"/>
</dbReference>
<keyword evidence="5" id="KW-0597">Phosphoprotein</keyword>